<sequence length="177" mass="18515">MPQVYMVLSAVVDHPYPLIRGGGLFLVGVGAGFLLSWIFRTYWLQFLIGGFAAGFVGSGLSALLPSLGSPSFAHIAGLVGSFVLEAGLIYLAITRTKGAGDRTVLLWILFVVGVHFVPMGLAHGPLITILGLLTMANAAAGLRLRSAPLPVFGVIDALLKLGFGAVMLFAYPALTFA</sequence>
<dbReference type="Proteomes" id="UP000295136">
    <property type="component" value="Unassembled WGS sequence"/>
</dbReference>
<feature type="transmembrane region" description="Helical" evidence="1">
    <location>
        <begin position="71"/>
        <end position="92"/>
    </location>
</feature>
<feature type="transmembrane region" description="Helical" evidence="1">
    <location>
        <begin position="151"/>
        <end position="174"/>
    </location>
</feature>
<evidence type="ECO:0000313" key="2">
    <source>
        <dbReference type="EMBL" id="TDE27836.1"/>
    </source>
</evidence>
<organism evidence="2 3">
    <name type="scientific">Nonomuraea mesophila</name>
    <dbReference type="NCBI Taxonomy" id="2530382"/>
    <lineage>
        <taxon>Bacteria</taxon>
        <taxon>Bacillati</taxon>
        <taxon>Actinomycetota</taxon>
        <taxon>Actinomycetes</taxon>
        <taxon>Streptosporangiales</taxon>
        <taxon>Streptosporangiaceae</taxon>
        <taxon>Nonomuraea</taxon>
    </lineage>
</organism>
<keyword evidence="1" id="KW-0472">Membrane</keyword>
<evidence type="ECO:0000313" key="3">
    <source>
        <dbReference type="Proteomes" id="UP000295136"/>
    </source>
</evidence>
<reference evidence="2 3" key="1">
    <citation type="submission" date="2019-03" db="EMBL/GenBank/DDBJ databases">
        <title>Draft genome sequences of novel Actinobacteria.</title>
        <authorList>
            <person name="Sahin N."/>
            <person name="Ay H."/>
            <person name="Saygin H."/>
        </authorList>
    </citation>
    <scope>NUCLEOTIDE SEQUENCE [LARGE SCALE GENOMIC DNA]</scope>
    <source>
        <strain evidence="2 3">6K102</strain>
    </source>
</reference>
<keyword evidence="1" id="KW-0812">Transmembrane</keyword>
<keyword evidence="1" id="KW-1133">Transmembrane helix</keyword>
<dbReference type="RefSeq" id="WP_132640244.1">
    <property type="nucleotide sequence ID" value="NZ_SMLD01000214.1"/>
</dbReference>
<proteinExistence type="predicted"/>
<name>A0A4R5E8W8_9ACTN</name>
<evidence type="ECO:0000256" key="1">
    <source>
        <dbReference type="SAM" id="Phobius"/>
    </source>
</evidence>
<dbReference type="Pfam" id="PF20313">
    <property type="entry name" value="DUF6609"/>
    <property type="match status" value="1"/>
</dbReference>
<dbReference type="AlphaFoldDB" id="A0A4R5E8W8"/>
<dbReference type="InterPro" id="IPR046717">
    <property type="entry name" value="DUF6609"/>
</dbReference>
<comment type="caution">
    <text evidence="2">The sequence shown here is derived from an EMBL/GenBank/DDBJ whole genome shotgun (WGS) entry which is preliminary data.</text>
</comment>
<keyword evidence="3" id="KW-1185">Reference proteome</keyword>
<feature type="transmembrane region" description="Helical" evidence="1">
    <location>
        <begin position="18"/>
        <end position="39"/>
    </location>
</feature>
<gene>
    <name evidence="2" type="ORF">E1295_42885</name>
</gene>
<feature type="transmembrane region" description="Helical" evidence="1">
    <location>
        <begin position="46"/>
        <end position="65"/>
    </location>
</feature>
<protein>
    <submittedName>
        <fullName evidence="2">Uncharacterized protein</fullName>
    </submittedName>
</protein>
<feature type="transmembrane region" description="Helical" evidence="1">
    <location>
        <begin position="104"/>
        <end position="121"/>
    </location>
</feature>
<dbReference type="EMBL" id="SMLD01000214">
    <property type="protein sequence ID" value="TDE27836.1"/>
    <property type="molecule type" value="Genomic_DNA"/>
</dbReference>
<accession>A0A4R5E8W8</accession>